<protein>
    <submittedName>
        <fullName evidence="1">Uncharacterized protein</fullName>
    </submittedName>
</protein>
<proteinExistence type="predicted"/>
<gene>
    <name evidence="1" type="ORF">N3K66_007466</name>
</gene>
<organism evidence="1 2">
    <name type="scientific">Trichothecium roseum</name>
    <dbReference type="NCBI Taxonomy" id="47278"/>
    <lineage>
        <taxon>Eukaryota</taxon>
        <taxon>Fungi</taxon>
        <taxon>Dikarya</taxon>
        <taxon>Ascomycota</taxon>
        <taxon>Pezizomycotina</taxon>
        <taxon>Sordariomycetes</taxon>
        <taxon>Hypocreomycetidae</taxon>
        <taxon>Hypocreales</taxon>
        <taxon>Hypocreales incertae sedis</taxon>
        <taxon>Trichothecium</taxon>
    </lineage>
</organism>
<keyword evidence="2" id="KW-1185">Reference proteome</keyword>
<evidence type="ECO:0000313" key="2">
    <source>
        <dbReference type="Proteomes" id="UP001163324"/>
    </source>
</evidence>
<sequence>MAFTAGEEVDFHVAFDDEFDAINISEVKTGEEAEAEAPIKYPAKLHARKVAKELRLNHGLVCLAGEPTRLYEDSDQGPAFRQRRYFFYVTGVDFADCHVTYEIESDRLIIFIPYVEPRKVLWYGRTPTAAQALQRYDADEVRYAGDMPAFFREYFSSSSSASSSSPFRLYSSSAYSRARLLALRAEHVPSFVRDHIDDIVVDTQSLRPAMDRARVIKTPYEIAQIRRANDVSSAAHREVARALRGLRNEQQVEAVFRAGCTARGAHAQAYPIIAGAGENASTLHYGANDQPLPGKELLVLDAGCEWSCYASDVTRTLPVAGRFSPEGRAVHDLVARMQDECIAAVAPGGSFYLLHLHAARVAVSGLLGLGLLRGDPADIEAKGIVSAFFPHGLGHHVGLEVHDVSGEGRLMGSSVVGRKREEVTPAGLVALRNMSHAEAKRALLRPGMIVTVEPGIYFCREYIEGYFLSRPEYAKHIDKDVLEGYYHVGGARIEDDILVTEDGYENLTKAPKGQELFDLINGE</sequence>
<accession>A0ACC0UU34</accession>
<reference evidence="1" key="1">
    <citation type="submission" date="2022-10" db="EMBL/GenBank/DDBJ databases">
        <title>Complete Genome of Trichothecium roseum strain YXFP-22015, a Plant Pathogen Isolated from Citrus.</title>
        <authorList>
            <person name="Wang Y."/>
            <person name="Zhu L."/>
        </authorList>
    </citation>
    <scope>NUCLEOTIDE SEQUENCE</scope>
    <source>
        <strain evidence="1">YXFP-22015</strain>
    </source>
</reference>
<name>A0ACC0UU34_9HYPO</name>
<comment type="caution">
    <text evidence="1">The sequence shown here is derived from an EMBL/GenBank/DDBJ whole genome shotgun (WGS) entry which is preliminary data.</text>
</comment>
<dbReference type="Proteomes" id="UP001163324">
    <property type="component" value="Chromosome 7"/>
</dbReference>
<evidence type="ECO:0000313" key="1">
    <source>
        <dbReference type="EMBL" id="KAI9897610.1"/>
    </source>
</evidence>
<dbReference type="EMBL" id="CM047946">
    <property type="protein sequence ID" value="KAI9897610.1"/>
    <property type="molecule type" value="Genomic_DNA"/>
</dbReference>